<reference evidence="6" key="1">
    <citation type="journal article" date="2013" name="Nat. Genet.">
        <title>The Capsella rubella genome and the genomic consequences of rapid mating system evolution.</title>
        <authorList>
            <person name="Slotte T."/>
            <person name="Hazzouri K.M."/>
            <person name="Agren J.A."/>
            <person name="Koenig D."/>
            <person name="Maumus F."/>
            <person name="Guo Y.L."/>
            <person name="Steige K."/>
            <person name="Platts A.E."/>
            <person name="Escobar J.S."/>
            <person name="Newman L.K."/>
            <person name="Wang W."/>
            <person name="Mandakova T."/>
            <person name="Vello E."/>
            <person name="Smith L.M."/>
            <person name="Henz S.R."/>
            <person name="Steffen J."/>
            <person name="Takuno S."/>
            <person name="Brandvain Y."/>
            <person name="Coop G."/>
            <person name="Andolfatto P."/>
            <person name="Hu T.T."/>
            <person name="Blanchette M."/>
            <person name="Clark R.M."/>
            <person name="Quesneville H."/>
            <person name="Nordborg M."/>
            <person name="Gaut B.S."/>
            <person name="Lysak M.A."/>
            <person name="Jenkins J."/>
            <person name="Grimwood J."/>
            <person name="Chapman J."/>
            <person name="Prochnik S."/>
            <person name="Shu S."/>
            <person name="Rokhsar D."/>
            <person name="Schmutz J."/>
            <person name="Weigel D."/>
            <person name="Wright S.I."/>
        </authorList>
    </citation>
    <scope>NUCLEOTIDE SEQUENCE [LARGE SCALE GENOMIC DNA]</scope>
    <source>
        <strain evidence="6">cv. Monte Gargano</strain>
    </source>
</reference>
<dbReference type="Proteomes" id="UP000029121">
    <property type="component" value="Unassembled WGS sequence"/>
</dbReference>
<feature type="compositionally biased region" description="Polar residues" evidence="3">
    <location>
        <begin position="1"/>
        <end position="12"/>
    </location>
</feature>
<evidence type="ECO:0000256" key="1">
    <source>
        <dbReference type="ARBA" id="ARBA00022786"/>
    </source>
</evidence>
<dbReference type="EMBL" id="KB870806">
    <property type="protein sequence ID" value="EOA35597.1"/>
    <property type="molecule type" value="Genomic_DNA"/>
</dbReference>
<organism evidence="5 6">
    <name type="scientific">Capsella rubella</name>
    <dbReference type="NCBI Taxonomy" id="81985"/>
    <lineage>
        <taxon>Eukaryota</taxon>
        <taxon>Viridiplantae</taxon>
        <taxon>Streptophyta</taxon>
        <taxon>Embryophyta</taxon>
        <taxon>Tracheophyta</taxon>
        <taxon>Spermatophyta</taxon>
        <taxon>Magnoliopsida</taxon>
        <taxon>eudicotyledons</taxon>
        <taxon>Gunneridae</taxon>
        <taxon>Pentapetalae</taxon>
        <taxon>rosids</taxon>
        <taxon>malvids</taxon>
        <taxon>Brassicales</taxon>
        <taxon>Brassicaceae</taxon>
        <taxon>Camelineae</taxon>
        <taxon>Capsella</taxon>
    </lineage>
</organism>
<keyword evidence="6" id="KW-1185">Reference proteome</keyword>
<dbReference type="GO" id="GO:0016579">
    <property type="term" value="P:protein deubiquitination"/>
    <property type="evidence" value="ECO:0007669"/>
    <property type="project" value="InterPro"/>
</dbReference>
<feature type="region of interest" description="Disordered" evidence="3">
    <location>
        <begin position="1"/>
        <end position="52"/>
    </location>
</feature>
<proteinExistence type="predicted"/>
<feature type="domain" description="Peptidase C19 ubiquitin carboxyl-terminal hydrolase" evidence="4">
    <location>
        <begin position="71"/>
        <end position="254"/>
    </location>
</feature>
<dbReference type="PANTHER" id="PTHR22975:SF20">
    <property type="entry name" value="UBIQUITIN CARBOXYL-TERMINAL HYDROLASE-RELATED PROTEIN-RELATED"/>
    <property type="match status" value="1"/>
</dbReference>
<keyword evidence="1" id="KW-0833">Ubl conjugation pathway</keyword>
<dbReference type="eggNOG" id="KOG1887">
    <property type="taxonomic scope" value="Eukaryota"/>
</dbReference>
<dbReference type="Pfam" id="PF00443">
    <property type="entry name" value="UCH"/>
    <property type="match status" value="1"/>
</dbReference>
<protein>
    <recommendedName>
        <fullName evidence="4">Peptidase C19 ubiquitin carboxyl-terminal hydrolase domain-containing protein</fullName>
    </recommendedName>
</protein>
<evidence type="ECO:0000313" key="6">
    <source>
        <dbReference type="Proteomes" id="UP000029121"/>
    </source>
</evidence>
<name>R0GI88_9BRAS</name>
<evidence type="ECO:0000313" key="5">
    <source>
        <dbReference type="EMBL" id="EOA35597.1"/>
    </source>
</evidence>
<evidence type="ECO:0000259" key="4">
    <source>
        <dbReference type="Pfam" id="PF00443"/>
    </source>
</evidence>
<dbReference type="InterPro" id="IPR001394">
    <property type="entry name" value="Peptidase_C19_UCH"/>
</dbReference>
<evidence type="ECO:0000256" key="3">
    <source>
        <dbReference type="SAM" id="MobiDB-lite"/>
    </source>
</evidence>
<keyword evidence="2" id="KW-0378">Hydrolase</keyword>
<gene>
    <name evidence="5" type="ORF">CARUB_v10020810mg</name>
</gene>
<dbReference type="GO" id="GO:0004843">
    <property type="term" value="F:cysteine-type deubiquitinase activity"/>
    <property type="evidence" value="ECO:0007669"/>
    <property type="project" value="InterPro"/>
</dbReference>
<dbReference type="AlphaFoldDB" id="R0GI88"/>
<accession>R0GI88</accession>
<sequence>MVKQRTSTSMSSHLDKSVEHANSVNLELENTPPSVKTAEDVSLEPEDTLSSEKGLLEMTSNTNNQEEATKVQSLCNIKVLKEDLMHNRQPFSDNLEEQVPRALRDFFSAFVSEQIEYEGLYSYLLSELLTSLEEVHSMLNDAAEVVVAILEFSQCWKNPERESLVTRLFTLEEYERMKCSKCRKMPNYPEQRSYGVVVAADSIRDLKCAFGNIKFADIIKVIRLEDKMLCDIKTRGCGNGKLCSSHYKQIPAYLYNCAGMGKE</sequence>
<dbReference type="PANTHER" id="PTHR22975">
    <property type="entry name" value="UBIQUITIN SPECIFIC PROTEINASE"/>
    <property type="match status" value="1"/>
</dbReference>
<evidence type="ECO:0000256" key="2">
    <source>
        <dbReference type="ARBA" id="ARBA00022801"/>
    </source>
</evidence>
<dbReference type="InterPro" id="IPR052398">
    <property type="entry name" value="Ubiquitin_hydrolase_53/54"/>
</dbReference>